<keyword evidence="3" id="KW-1185">Reference proteome</keyword>
<dbReference type="EMBL" id="FOYQ01000002">
    <property type="protein sequence ID" value="SFR52950.1"/>
    <property type="molecule type" value="Genomic_DNA"/>
</dbReference>
<gene>
    <name evidence="2" type="ORF">SAMN04490243_2655</name>
</gene>
<protein>
    <recommendedName>
        <fullName evidence="1">Amidohydrolase 3 domain-containing protein</fullName>
    </recommendedName>
</protein>
<dbReference type="SUPFAM" id="SSF51556">
    <property type="entry name" value="Metallo-dependent hydrolases"/>
    <property type="match status" value="1"/>
</dbReference>
<name>A0A1I6HF33_9FLAO</name>
<evidence type="ECO:0000313" key="3">
    <source>
        <dbReference type="Proteomes" id="UP000199534"/>
    </source>
</evidence>
<dbReference type="SUPFAM" id="SSF51338">
    <property type="entry name" value="Composite domain of metallo-dependent hydrolases"/>
    <property type="match status" value="1"/>
</dbReference>
<dbReference type="RefSeq" id="WP_092983041.1">
    <property type="nucleotide sequence ID" value="NZ_FOYQ01000002.1"/>
</dbReference>
<dbReference type="STRING" id="400055.SAMN04490243_2655"/>
<reference evidence="2 3" key="1">
    <citation type="submission" date="2016-10" db="EMBL/GenBank/DDBJ databases">
        <authorList>
            <person name="de Groot N.N."/>
        </authorList>
    </citation>
    <scope>NUCLEOTIDE SEQUENCE [LARGE SCALE GENOMIC DNA]</scope>
    <source>
        <strain evidence="2 3">DSM 21019</strain>
    </source>
</reference>
<dbReference type="InterPro" id="IPR033932">
    <property type="entry name" value="YtcJ-like"/>
</dbReference>
<dbReference type="CDD" id="cd01300">
    <property type="entry name" value="YtcJ_like"/>
    <property type="match status" value="1"/>
</dbReference>
<dbReference type="Proteomes" id="UP000199534">
    <property type="component" value="Unassembled WGS sequence"/>
</dbReference>
<evidence type="ECO:0000313" key="2">
    <source>
        <dbReference type="EMBL" id="SFR52950.1"/>
    </source>
</evidence>
<feature type="domain" description="Amidohydrolase 3" evidence="1">
    <location>
        <begin position="83"/>
        <end position="551"/>
    </location>
</feature>
<dbReference type="Gene3D" id="2.30.40.10">
    <property type="entry name" value="Urease, subunit C, domain 1"/>
    <property type="match status" value="1"/>
</dbReference>
<dbReference type="PANTHER" id="PTHR22642">
    <property type="entry name" value="IMIDAZOLONEPROPIONASE"/>
    <property type="match status" value="1"/>
</dbReference>
<organism evidence="2 3">
    <name type="scientific">Robiginitalea myxolifaciens</name>
    <dbReference type="NCBI Taxonomy" id="400055"/>
    <lineage>
        <taxon>Bacteria</taxon>
        <taxon>Pseudomonadati</taxon>
        <taxon>Bacteroidota</taxon>
        <taxon>Flavobacteriia</taxon>
        <taxon>Flavobacteriales</taxon>
        <taxon>Flavobacteriaceae</taxon>
        <taxon>Robiginitalea</taxon>
    </lineage>
</organism>
<dbReference type="PROSITE" id="PS51257">
    <property type="entry name" value="PROKAR_LIPOPROTEIN"/>
    <property type="match status" value="1"/>
</dbReference>
<dbReference type="InterPro" id="IPR011059">
    <property type="entry name" value="Metal-dep_hydrolase_composite"/>
</dbReference>
<dbReference type="InterPro" id="IPR032466">
    <property type="entry name" value="Metal_Hydrolase"/>
</dbReference>
<dbReference type="Pfam" id="PF07969">
    <property type="entry name" value="Amidohydro_3"/>
    <property type="match status" value="1"/>
</dbReference>
<accession>A0A1I6HF33</accession>
<evidence type="ECO:0000259" key="1">
    <source>
        <dbReference type="Pfam" id="PF07969"/>
    </source>
</evidence>
<dbReference type="AlphaFoldDB" id="A0A1I6HF33"/>
<dbReference type="PANTHER" id="PTHR22642:SF2">
    <property type="entry name" value="PROTEIN LONG AFTER FAR-RED 3"/>
    <property type="match status" value="1"/>
</dbReference>
<dbReference type="InterPro" id="IPR013108">
    <property type="entry name" value="Amidohydro_3"/>
</dbReference>
<proteinExistence type="predicted"/>
<dbReference type="OrthoDB" id="9767366at2"/>
<dbReference type="Gene3D" id="3.20.20.140">
    <property type="entry name" value="Metal-dependent hydrolases"/>
    <property type="match status" value="1"/>
</dbReference>
<dbReference type="GO" id="GO:0016810">
    <property type="term" value="F:hydrolase activity, acting on carbon-nitrogen (but not peptide) bonds"/>
    <property type="evidence" value="ECO:0007669"/>
    <property type="project" value="InterPro"/>
</dbReference>
<dbReference type="Gene3D" id="3.10.310.70">
    <property type="match status" value="1"/>
</dbReference>
<sequence>MKISYSSFLQRPIAGFSLVLLLMLASCSPEKEQADLIVYNAKVYTVDDAFSTASAFAVKDGKFLAVGSDADIQQAYASADSWDAGGQTIVPGLIDAHCHFFGLGLNQGAVDLVGTTSYEEVLQKIVAFQEENPSEYLYGRGWDQNDWEVKEFPTKKALDSLFPDIPVALERVDGHALLVNQKALDLGGINASTRVPGGEVILANGQPTGVLVDSPMDLVMSRWPAPDQEAQTRALQQAEEICLSYGLTTVNDAGLSPEVIGLINDLQQSDELKMRIYAMISNTPQNLDLMLPEGKIKTDRLNVRSVKVYADGALGSRGAALKAPYSDQAGHFGAMITPAEDLEALAERLAIAGFQMNTHAIGDSANIAVLRAYRAALDGLEDPRWKIEHAQIVGLEDFEQFDSKIIPSIQPTHATSDMYWAEDRLGAERMPGAYAFSQLLDASGIVALGTDFPVEFVNPMFTFYAAVARMDNSGYPEGGFQMEGALSREEALRGMTIWAAYSNFEEDEKGSIEAGKMGDFTVLDADLMEAPNEALPEIGVVRTYLGGELVFEK</sequence>